<dbReference type="PROSITE" id="PS50115">
    <property type="entry name" value="ARFGAP"/>
    <property type="match status" value="1"/>
</dbReference>
<dbReference type="SUPFAM" id="SSF57863">
    <property type="entry name" value="ArfGap/RecO-like zinc finger"/>
    <property type="match status" value="1"/>
</dbReference>
<dbReference type="SMART" id="SM00105">
    <property type="entry name" value="ArfGap"/>
    <property type="match status" value="1"/>
</dbReference>
<evidence type="ECO:0000256" key="2">
    <source>
        <dbReference type="ARBA" id="ARBA00022723"/>
    </source>
</evidence>
<dbReference type="GO" id="GO:0000139">
    <property type="term" value="C:Golgi membrane"/>
    <property type="evidence" value="ECO:0007669"/>
    <property type="project" value="GOC"/>
</dbReference>
<dbReference type="GO" id="GO:0048205">
    <property type="term" value="P:COPI coating of Golgi vesicle"/>
    <property type="evidence" value="ECO:0007669"/>
    <property type="project" value="TreeGrafter"/>
</dbReference>
<dbReference type="AlphaFoldDB" id="A0A1R2CDV0"/>
<evidence type="ECO:0000313" key="7">
    <source>
        <dbReference type="EMBL" id="OMJ87140.1"/>
    </source>
</evidence>
<dbReference type="PANTHER" id="PTHR45686">
    <property type="entry name" value="ADP-RIBOSYLATION FACTOR GTPASE ACTIVATING PROTEIN 3, ISOFORM H-RELATED"/>
    <property type="match status" value="1"/>
</dbReference>
<protein>
    <recommendedName>
        <fullName evidence="6">Arf-GAP domain-containing protein</fullName>
    </recommendedName>
</protein>
<evidence type="ECO:0000256" key="4">
    <source>
        <dbReference type="ARBA" id="ARBA00022833"/>
    </source>
</evidence>
<dbReference type="PRINTS" id="PR00405">
    <property type="entry name" value="REVINTRACTNG"/>
</dbReference>
<dbReference type="Gene3D" id="1.10.220.150">
    <property type="entry name" value="Arf GTPase activating protein"/>
    <property type="match status" value="1"/>
</dbReference>
<dbReference type="OrthoDB" id="983479at2759"/>
<name>A0A1R2CDV0_9CILI</name>
<dbReference type="EMBL" id="MPUH01000185">
    <property type="protein sequence ID" value="OMJ87140.1"/>
    <property type="molecule type" value="Genomic_DNA"/>
</dbReference>
<dbReference type="Pfam" id="PF01412">
    <property type="entry name" value="ArfGap"/>
    <property type="match status" value="1"/>
</dbReference>
<keyword evidence="2" id="KW-0479">Metal-binding</keyword>
<dbReference type="GO" id="GO:0008270">
    <property type="term" value="F:zinc ion binding"/>
    <property type="evidence" value="ECO:0007669"/>
    <property type="project" value="UniProtKB-KW"/>
</dbReference>
<gene>
    <name evidence="7" type="ORF">SteCoe_11215</name>
</gene>
<evidence type="ECO:0000256" key="1">
    <source>
        <dbReference type="ARBA" id="ARBA00022468"/>
    </source>
</evidence>
<dbReference type="InterPro" id="IPR037278">
    <property type="entry name" value="ARFGAP/RecO"/>
</dbReference>
<evidence type="ECO:0000259" key="6">
    <source>
        <dbReference type="PROSITE" id="PS50115"/>
    </source>
</evidence>
<keyword evidence="8" id="KW-1185">Reference proteome</keyword>
<evidence type="ECO:0000313" key="8">
    <source>
        <dbReference type="Proteomes" id="UP000187209"/>
    </source>
</evidence>
<keyword evidence="1" id="KW-0343">GTPase activation</keyword>
<evidence type="ECO:0000256" key="5">
    <source>
        <dbReference type="PROSITE-ProRule" id="PRU00288"/>
    </source>
</evidence>
<dbReference type="InterPro" id="IPR001164">
    <property type="entry name" value="ArfGAP_dom"/>
</dbReference>
<proteinExistence type="predicted"/>
<dbReference type="GO" id="GO:0005096">
    <property type="term" value="F:GTPase activator activity"/>
    <property type="evidence" value="ECO:0007669"/>
    <property type="project" value="UniProtKB-KW"/>
</dbReference>
<sequence length="296" mass="32834">MVSSENSAQIFNNLRSDPENNKCIECNRMSPTFASVNNGCFICVSCVQSHLPLGAPISRVKVLDDIWTQEDLQLMIAGGNSSLKEFFAHYNILNTPPNFKYLTRASFFYREMLSVIAQDREYDHSCPSIEDGVQLAGSVYPDLPDMPSAPLPNTNVEESKMTNIETGTQKKSAWQWAKGAYSKAVDYGNKTADKLSDKINKFAEKPSIKVVEDKTLHYAGKLESGLNNLINKVSSKPAVQSTVSQINQAADSFANEVRYNYTKINSNPSVQKLKLDTMNMLKDIASSFKNSPPPPV</sequence>
<dbReference type="PANTHER" id="PTHR45686:SF4">
    <property type="entry name" value="ADP-RIBOSYLATION FACTOR GTPASE ACTIVATING PROTEIN 3, ISOFORM H"/>
    <property type="match status" value="1"/>
</dbReference>
<keyword evidence="4" id="KW-0862">Zinc</keyword>
<dbReference type="Proteomes" id="UP000187209">
    <property type="component" value="Unassembled WGS sequence"/>
</dbReference>
<reference evidence="7 8" key="1">
    <citation type="submission" date="2016-11" db="EMBL/GenBank/DDBJ databases">
        <title>The macronuclear genome of Stentor coeruleus: a giant cell with tiny introns.</title>
        <authorList>
            <person name="Slabodnick M."/>
            <person name="Ruby J.G."/>
            <person name="Reiff S.B."/>
            <person name="Swart E.C."/>
            <person name="Gosai S."/>
            <person name="Prabakaran S."/>
            <person name="Witkowska E."/>
            <person name="Larue G.E."/>
            <person name="Fisher S."/>
            <person name="Freeman R.M."/>
            <person name="Gunawardena J."/>
            <person name="Chu W."/>
            <person name="Stover N.A."/>
            <person name="Gregory B.D."/>
            <person name="Nowacki M."/>
            <person name="Derisi J."/>
            <person name="Roy S.W."/>
            <person name="Marshall W.F."/>
            <person name="Sood P."/>
        </authorList>
    </citation>
    <scope>NUCLEOTIDE SEQUENCE [LARGE SCALE GENOMIC DNA]</scope>
    <source>
        <strain evidence="7">WM001</strain>
    </source>
</reference>
<dbReference type="InterPro" id="IPR038508">
    <property type="entry name" value="ArfGAP_dom_sf"/>
</dbReference>
<comment type="caution">
    <text evidence="7">The sequence shown here is derived from an EMBL/GenBank/DDBJ whole genome shotgun (WGS) entry which is preliminary data.</text>
</comment>
<keyword evidence="3 5" id="KW-0863">Zinc-finger</keyword>
<feature type="domain" description="Arf-GAP" evidence="6">
    <location>
        <begin position="8"/>
        <end position="87"/>
    </location>
</feature>
<accession>A0A1R2CDV0</accession>
<organism evidence="7 8">
    <name type="scientific">Stentor coeruleus</name>
    <dbReference type="NCBI Taxonomy" id="5963"/>
    <lineage>
        <taxon>Eukaryota</taxon>
        <taxon>Sar</taxon>
        <taxon>Alveolata</taxon>
        <taxon>Ciliophora</taxon>
        <taxon>Postciliodesmatophora</taxon>
        <taxon>Heterotrichea</taxon>
        <taxon>Heterotrichida</taxon>
        <taxon>Stentoridae</taxon>
        <taxon>Stentor</taxon>
    </lineage>
</organism>
<evidence type="ECO:0000256" key="3">
    <source>
        <dbReference type="ARBA" id="ARBA00022771"/>
    </source>
</evidence>